<dbReference type="Pfam" id="PF00440">
    <property type="entry name" value="TetR_N"/>
    <property type="match status" value="1"/>
</dbReference>
<dbReference type="RefSeq" id="WP_249331312.1">
    <property type="nucleotide sequence ID" value="NZ_JACRSY010000002.1"/>
</dbReference>
<dbReference type="Gene3D" id="1.10.10.60">
    <property type="entry name" value="Homeodomain-like"/>
    <property type="match status" value="1"/>
</dbReference>
<dbReference type="Gene3D" id="1.10.357.10">
    <property type="entry name" value="Tetracycline Repressor, domain 2"/>
    <property type="match status" value="1"/>
</dbReference>
<proteinExistence type="predicted"/>
<dbReference type="InterPro" id="IPR001647">
    <property type="entry name" value="HTH_TetR"/>
</dbReference>
<feature type="DNA-binding region" description="H-T-H motif" evidence="2">
    <location>
        <begin position="29"/>
        <end position="48"/>
    </location>
</feature>
<dbReference type="EMBL" id="JACRSY010000002">
    <property type="protein sequence ID" value="MBC8578284.1"/>
    <property type="molecule type" value="Genomic_DNA"/>
</dbReference>
<dbReference type="AlphaFoldDB" id="A0A926EDH7"/>
<comment type="caution">
    <text evidence="4">The sequence shown here is derived from an EMBL/GenBank/DDBJ whole genome shotgun (WGS) entry which is preliminary data.</text>
</comment>
<evidence type="ECO:0000313" key="4">
    <source>
        <dbReference type="EMBL" id="MBC8578284.1"/>
    </source>
</evidence>
<sequence>MPKIIHNLNARIEQAAMELFNTYDYNQVDMKMIAKKCNIAVGTLYNYYPNKKQLFIHVLEESWSTTSHSLDEIYEMALLPEEKLSRSIEVLYDDIHGRKGMGKLIYKILAYQEMEAEMTDLFHQIFFQIERLFENFEKKSFSCIEDSLNIRLAKSLIAIIQNTVSSYPHSREDNLHFIQDFFYNSMHVDLGLKKNYLKEHTI</sequence>
<keyword evidence="5" id="KW-1185">Reference proteome</keyword>
<protein>
    <submittedName>
        <fullName evidence="4">TetR/AcrR family transcriptional regulator</fullName>
    </submittedName>
</protein>
<dbReference type="InterPro" id="IPR009057">
    <property type="entry name" value="Homeodomain-like_sf"/>
</dbReference>
<evidence type="ECO:0000313" key="5">
    <source>
        <dbReference type="Proteomes" id="UP000655830"/>
    </source>
</evidence>
<dbReference type="PRINTS" id="PR00455">
    <property type="entry name" value="HTHTETR"/>
</dbReference>
<evidence type="ECO:0000256" key="2">
    <source>
        <dbReference type="PROSITE-ProRule" id="PRU00335"/>
    </source>
</evidence>
<evidence type="ECO:0000259" key="3">
    <source>
        <dbReference type="PROSITE" id="PS50977"/>
    </source>
</evidence>
<name>A0A926EDH7_9FIRM</name>
<dbReference type="PROSITE" id="PS50977">
    <property type="entry name" value="HTH_TETR_2"/>
    <property type="match status" value="1"/>
</dbReference>
<dbReference type="InterPro" id="IPR050624">
    <property type="entry name" value="HTH-type_Tx_Regulator"/>
</dbReference>
<dbReference type="GO" id="GO:0003677">
    <property type="term" value="F:DNA binding"/>
    <property type="evidence" value="ECO:0007669"/>
    <property type="project" value="UniProtKB-UniRule"/>
</dbReference>
<dbReference type="SUPFAM" id="SSF46689">
    <property type="entry name" value="Homeodomain-like"/>
    <property type="match status" value="1"/>
</dbReference>
<organism evidence="4 5">
    <name type="scientific">Zhenhengia yiwuensis</name>
    <dbReference type="NCBI Taxonomy" id="2763666"/>
    <lineage>
        <taxon>Bacteria</taxon>
        <taxon>Bacillati</taxon>
        <taxon>Bacillota</taxon>
        <taxon>Clostridia</taxon>
        <taxon>Lachnospirales</taxon>
        <taxon>Lachnospiraceae</taxon>
        <taxon>Zhenhengia</taxon>
    </lineage>
</organism>
<dbReference type="PANTHER" id="PTHR43479">
    <property type="entry name" value="ACREF/ENVCD OPERON REPRESSOR-RELATED"/>
    <property type="match status" value="1"/>
</dbReference>
<dbReference type="PANTHER" id="PTHR43479:SF11">
    <property type="entry name" value="ACREF_ENVCD OPERON REPRESSOR-RELATED"/>
    <property type="match status" value="1"/>
</dbReference>
<gene>
    <name evidence="4" type="ORF">H8718_01840</name>
</gene>
<evidence type="ECO:0000256" key="1">
    <source>
        <dbReference type="ARBA" id="ARBA00023125"/>
    </source>
</evidence>
<accession>A0A926EDH7</accession>
<dbReference type="Proteomes" id="UP000655830">
    <property type="component" value="Unassembled WGS sequence"/>
</dbReference>
<reference evidence="4" key="1">
    <citation type="submission" date="2020-08" db="EMBL/GenBank/DDBJ databases">
        <title>Genome public.</title>
        <authorList>
            <person name="Liu C."/>
            <person name="Sun Q."/>
        </authorList>
    </citation>
    <scope>NUCLEOTIDE SEQUENCE</scope>
    <source>
        <strain evidence="4">NSJ-12</strain>
    </source>
</reference>
<keyword evidence="1 2" id="KW-0238">DNA-binding</keyword>
<feature type="domain" description="HTH tetR-type" evidence="3">
    <location>
        <begin position="6"/>
        <end position="66"/>
    </location>
</feature>